<feature type="transmembrane region" description="Helical" evidence="7">
    <location>
        <begin position="154"/>
        <end position="173"/>
    </location>
</feature>
<organism evidence="9 10">
    <name type="scientific">Solitalea koreensis</name>
    <dbReference type="NCBI Taxonomy" id="543615"/>
    <lineage>
        <taxon>Bacteria</taxon>
        <taxon>Pseudomonadati</taxon>
        <taxon>Bacteroidota</taxon>
        <taxon>Sphingobacteriia</taxon>
        <taxon>Sphingobacteriales</taxon>
        <taxon>Sphingobacteriaceae</taxon>
        <taxon>Solitalea</taxon>
    </lineage>
</organism>
<evidence type="ECO:0000256" key="6">
    <source>
        <dbReference type="ARBA" id="ARBA00023136"/>
    </source>
</evidence>
<evidence type="ECO:0000256" key="4">
    <source>
        <dbReference type="ARBA" id="ARBA00022801"/>
    </source>
</evidence>
<protein>
    <submittedName>
        <fullName evidence="9">Membrane-associated phospholipid phosphatase</fullName>
    </submittedName>
</protein>
<dbReference type="SMART" id="SM00014">
    <property type="entry name" value="acidPPc"/>
    <property type="match status" value="1"/>
</dbReference>
<evidence type="ECO:0000259" key="8">
    <source>
        <dbReference type="SMART" id="SM00014"/>
    </source>
</evidence>
<dbReference type="Pfam" id="PF01569">
    <property type="entry name" value="PAP2"/>
    <property type="match status" value="1"/>
</dbReference>
<name>A0A521C9F3_9SPHI</name>
<evidence type="ECO:0000313" key="9">
    <source>
        <dbReference type="EMBL" id="SMO56079.1"/>
    </source>
</evidence>
<comment type="subcellular location">
    <subcellularLocation>
        <location evidence="1">Cell membrane</location>
        <topology evidence="1">Multi-pass membrane protein</topology>
    </subcellularLocation>
</comment>
<evidence type="ECO:0000256" key="5">
    <source>
        <dbReference type="ARBA" id="ARBA00022989"/>
    </source>
</evidence>
<accession>A0A521C9F3</accession>
<reference evidence="9 10" key="1">
    <citation type="submission" date="2017-05" db="EMBL/GenBank/DDBJ databases">
        <authorList>
            <person name="Varghese N."/>
            <person name="Submissions S."/>
        </authorList>
    </citation>
    <scope>NUCLEOTIDE SEQUENCE [LARGE SCALE GENOMIC DNA]</scope>
    <source>
        <strain evidence="9 10">DSM 21342</strain>
    </source>
</reference>
<dbReference type="Gene3D" id="1.20.144.10">
    <property type="entry name" value="Phosphatidic acid phosphatase type 2/haloperoxidase"/>
    <property type="match status" value="1"/>
</dbReference>
<dbReference type="InterPro" id="IPR000326">
    <property type="entry name" value="PAP2/HPO"/>
</dbReference>
<evidence type="ECO:0000256" key="3">
    <source>
        <dbReference type="ARBA" id="ARBA00022692"/>
    </source>
</evidence>
<keyword evidence="10" id="KW-1185">Reference proteome</keyword>
<keyword evidence="3 7" id="KW-0812">Transmembrane</keyword>
<feature type="domain" description="Phosphatidic acid phosphatase type 2/haloperoxidase" evidence="8">
    <location>
        <begin position="79"/>
        <end position="194"/>
    </location>
</feature>
<feature type="transmembrane region" description="Helical" evidence="7">
    <location>
        <begin position="52"/>
        <end position="71"/>
    </location>
</feature>
<proteinExistence type="predicted"/>
<keyword evidence="5 7" id="KW-1133">Transmembrane helix</keyword>
<dbReference type="PANTHER" id="PTHR14969:SF62">
    <property type="entry name" value="DECAPRENYLPHOSPHORYL-5-PHOSPHORIBOSE PHOSPHATASE RV3807C-RELATED"/>
    <property type="match status" value="1"/>
</dbReference>
<keyword evidence="6 7" id="KW-0472">Membrane</keyword>
<keyword evidence="4" id="KW-0378">Hydrolase</keyword>
<evidence type="ECO:0000313" key="10">
    <source>
        <dbReference type="Proteomes" id="UP000315971"/>
    </source>
</evidence>
<feature type="transmembrane region" description="Helical" evidence="7">
    <location>
        <begin position="179"/>
        <end position="202"/>
    </location>
</feature>
<dbReference type="OrthoDB" id="9773582at2"/>
<dbReference type="GO" id="GO:0005886">
    <property type="term" value="C:plasma membrane"/>
    <property type="evidence" value="ECO:0007669"/>
    <property type="project" value="UniProtKB-SubCell"/>
</dbReference>
<evidence type="ECO:0000256" key="7">
    <source>
        <dbReference type="SAM" id="Phobius"/>
    </source>
</evidence>
<dbReference type="InterPro" id="IPR036938">
    <property type="entry name" value="PAP2/HPO_sf"/>
</dbReference>
<feature type="transmembrane region" description="Helical" evidence="7">
    <location>
        <begin position="12"/>
        <end position="32"/>
    </location>
</feature>
<gene>
    <name evidence="9" type="ORF">SAMN06265350_103312</name>
</gene>
<dbReference type="EMBL" id="FXSZ01000003">
    <property type="protein sequence ID" value="SMO56079.1"/>
    <property type="molecule type" value="Genomic_DNA"/>
</dbReference>
<dbReference type="SUPFAM" id="SSF48317">
    <property type="entry name" value="Acid phosphatase/Vanadium-dependent haloperoxidase"/>
    <property type="match status" value="1"/>
</dbReference>
<keyword evidence="2" id="KW-1003">Cell membrane</keyword>
<feature type="transmembrane region" description="Helical" evidence="7">
    <location>
        <begin position="114"/>
        <end position="147"/>
    </location>
</feature>
<dbReference type="RefSeq" id="WP_142602741.1">
    <property type="nucleotide sequence ID" value="NZ_FXSZ01000003.1"/>
</dbReference>
<sequence length="223" mass="25278">MKAIIIQLRFFLVAYLLFLIAAIILYLAEGHAGSFLLINGAHTGWTDQFFKYFTYVGDGTFFGILIIAYLFTDRKRSWLTFLTLVITTILANLIKHQLFPHTLRPKTYFNDDRLLHFVNGVVVHSYGSFPSGHSISAFSIAMLCTYFSKDKHLGAVYALMAALVGYSRIYLAQHFLLDVIMGSLIGVIATFGCILFVSKIRIKIQKPVFKRMSDREGKDITAR</sequence>
<feature type="transmembrane region" description="Helical" evidence="7">
    <location>
        <begin position="78"/>
        <end position="94"/>
    </location>
</feature>
<evidence type="ECO:0000256" key="2">
    <source>
        <dbReference type="ARBA" id="ARBA00022475"/>
    </source>
</evidence>
<dbReference type="Proteomes" id="UP000315971">
    <property type="component" value="Unassembled WGS sequence"/>
</dbReference>
<dbReference type="GO" id="GO:0016787">
    <property type="term" value="F:hydrolase activity"/>
    <property type="evidence" value="ECO:0007669"/>
    <property type="project" value="UniProtKB-KW"/>
</dbReference>
<dbReference type="AlphaFoldDB" id="A0A521C9F3"/>
<evidence type="ECO:0000256" key="1">
    <source>
        <dbReference type="ARBA" id="ARBA00004651"/>
    </source>
</evidence>
<dbReference type="CDD" id="cd01610">
    <property type="entry name" value="PAP2_like"/>
    <property type="match status" value="1"/>
</dbReference>
<dbReference type="PANTHER" id="PTHR14969">
    <property type="entry name" value="SPHINGOSINE-1-PHOSPHATE PHOSPHOHYDROLASE"/>
    <property type="match status" value="1"/>
</dbReference>